<dbReference type="EMBL" id="JACOSL010000063">
    <property type="protein sequence ID" value="MBI1757475.1"/>
    <property type="molecule type" value="Genomic_DNA"/>
</dbReference>
<keyword evidence="1" id="KW-0732">Signal</keyword>
<dbReference type="Gene3D" id="3.10.450.50">
    <property type="match status" value="1"/>
</dbReference>
<protein>
    <submittedName>
        <fullName evidence="2">DUF4878 domain-containing protein</fullName>
    </submittedName>
</protein>
<evidence type="ECO:0000256" key="1">
    <source>
        <dbReference type="SAM" id="SignalP"/>
    </source>
</evidence>
<sequence>MRLQQGRMHWLTMLALVALVALLVAVVLSGATPASAASDFMLALARGDVDRLTDLSVLGEETRGEMRSQWEFSTKVAAPNYRFTWTIGETRKQGANEAGVRIEMNSTPFSGDTTPDRFDLPLVKEGGKWKVHVQAINREFFPCLPR</sequence>
<dbReference type="AlphaFoldDB" id="A0A931LU20"/>
<gene>
    <name evidence="2" type="ORF">HYR64_10260</name>
</gene>
<feature type="signal peptide" evidence="1">
    <location>
        <begin position="1"/>
        <end position="36"/>
    </location>
</feature>
<comment type="caution">
    <text evidence="2">The sequence shown here is derived from an EMBL/GenBank/DDBJ whole genome shotgun (WGS) entry which is preliminary data.</text>
</comment>
<reference evidence="2" key="1">
    <citation type="submission" date="2020-07" db="EMBL/GenBank/DDBJ databases">
        <title>Huge and variable diversity of episymbiotic CPR bacteria and DPANN archaea in groundwater ecosystems.</title>
        <authorList>
            <person name="He C.Y."/>
            <person name="Keren R."/>
            <person name="Whittaker M."/>
            <person name="Farag I.F."/>
            <person name="Doudna J."/>
            <person name="Cate J.H.D."/>
            <person name="Banfield J.F."/>
        </authorList>
    </citation>
    <scope>NUCLEOTIDE SEQUENCE</scope>
    <source>
        <strain evidence="2">NC_groundwater_17_Pr7_B-0.1um_64_12</strain>
    </source>
</reference>
<evidence type="ECO:0000313" key="3">
    <source>
        <dbReference type="Proteomes" id="UP000727962"/>
    </source>
</evidence>
<name>A0A931LU20_FIMGI</name>
<feature type="chain" id="PRO_5037166234" evidence="1">
    <location>
        <begin position="37"/>
        <end position="146"/>
    </location>
</feature>
<proteinExistence type="predicted"/>
<organism evidence="2 3">
    <name type="scientific">Fimbriimonas ginsengisoli</name>
    <dbReference type="NCBI Taxonomy" id="1005039"/>
    <lineage>
        <taxon>Bacteria</taxon>
        <taxon>Bacillati</taxon>
        <taxon>Armatimonadota</taxon>
        <taxon>Fimbriimonadia</taxon>
        <taxon>Fimbriimonadales</taxon>
        <taxon>Fimbriimonadaceae</taxon>
        <taxon>Fimbriimonas</taxon>
    </lineage>
</organism>
<dbReference type="Proteomes" id="UP000727962">
    <property type="component" value="Unassembled WGS sequence"/>
</dbReference>
<accession>A0A931LU20</accession>
<evidence type="ECO:0000313" key="2">
    <source>
        <dbReference type="EMBL" id="MBI1757475.1"/>
    </source>
</evidence>